<dbReference type="EMBL" id="VBOZ01000022">
    <property type="protein sequence ID" value="TMQ64377.1"/>
    <property type="molecule type" value="Genomic_DNA"/>
</dbReference>
<evidence type="ECO:0000313" key="9">
    <source>
        <dbReference type="EMBL" id="TMQ64377.1"/>
    </source>
</evidence>
<name>A0A538TL74_UNCEI</name>
<evidence type="ECO:0000256" key="5">
    <source>
        <dbReference type="ARBA" id="ARBA00023027"/>
    </source>
</evidence>
<dbReference type="GO" id="GO:0009225">
    <property type="term" value="P:nucleotide-sugar metabolic process"/>
    <property type="evidence" value="ECO:0007669"/>
    <property type="project" value="InterPro"/>
</dbReference>
<evidence type="ECO:0000256" key="3">
    <source>
        <dbReference type="ARBA" id="ARBA00008178"/>
    </source>
</evidence>
<evidence type="ECO:0000313" key="10">
    <source>
        <dbReference type="Proteomes" id="UP000317691"/>
    </source>
</evidence>
<dbReference type="Pfam" id="PF16363">
    <property type="entry name" value="GDP_Man_Dehyd"/>
    <property type="match status" value="1"/>
</dbReference>
<dbReference type="InterPro" id="IPR005888">
    <property type="entry name" value="dTDP_Gluc_deHydtase"/>
</dbReference>
<dbReference type="Gene3D" id="3.90.25.10">
    <property type="entry name" value="UDP-galactose 4-epimerase, domain 1"/>
    <property type="match status" value="1"/>
</dbReference>
<sequence>MAKGLDLSSARLLVTGGAGFIGSNFVHHLRHRFPKCRVTILDKLTYAGNLANLDSLKDDPGYRFLKGDICDPKAAAEAMEGCDVVVNFAAETHVDRSIDSAADFVLTDTYGVWVLLEEARRAKVRRFVQISTDEVYGEIMDGMAREEAPLLARNPYAASKIGGDRLAYSYFATHGTPTVVTRCSNNYGPYQYPEKLIPLFVTNALEGKSLPVYGSGRNTRDWIHVEDHCRAVVAILEAPDVEGQTFNIAGGNERSVLDIAGLILAQLKKPASLLAHVTDRPGHDRRYAIDAEKLERMTGFRPTVEFAKGIAETIEWYVSHRPWWEAIRSGEFRHYYERMYGAR</sequence>
<comment type="similarity">
    <text evidence="3 7">Belongs to the NAD(P)-dependent epimerase/dehydratase family. dTDP-glucose dehydratase subfamily.</text>
</comment>
<keyword evidence="5" id="KW-0520">NAD</keyword>
<feature type="domain" description="NAD(P)-binding" evidence="8">
    <location>
        <begin position="13"/>
        <end position="313"/>
    </location>
</feature>
<dbReference type="SUPFAM" id="SSF51735">
    <property type="entry name" value="NAD(P)-binding Rossmann-fold domains"/>
    <property type="match status" value="1"/>
</dbReference>
<protein>
    <recommendedName>
        <fullName evidence="4 7">dTDP-glucose 4,6-dehydratase</fullName>
        <ecNumber evidence="4 7">4.2.1.46</ecNumber>
    </recommendedName>
</protein>
<comment type="catalytic activity">
    <reaction evidence="1 7">
        <text>dTDP-alpha-D-glucose = dTDP-4-dehydro-6-deoxy-alpha-D-glucose + H2O</text>
        <dbReference type="Rhea" id="RHEA:17221"/>
        <dbReference type="ChEBI" id="CHEBI:15377"/>
        <dbReference type="ChEBI" id="CHEBI:57477"/>
        <dbReference type="ChEBI" id="CHEBI:57649"/>
        <dbReference type="EC" id="4.2.1.46"/>
    </reaction>
</comment>
<dbReference type="NCBIfam" id="TIGR01181">
    <property type="entry name" value="dTDP_gluc_dehyt"/>
    <property type="match status" value="1"/>
</dbReference>
<accession>A0A538TL74</accession>
<evidence type="ECO:0000256" key="4">
    <source>
        <dbReference type="ARBA" id="ARBA00011990"/>
    </source>
</evidence>
<dbReference type="Proteomes" id="UP000317691">
    <property type="component" value="Unassembled WGS sequence"/>
</dbReference>
<dbReference type="PANTHER" id="PTHR43000">
    <property type="entry name" value="DTDP-D-GLUCOSE 4,6-DEHYDRATASE-RELATED"/>
    <property type="match status" value="1"/>
</dbReference>
<comment type="caution">
    <text evidence="9">The sequence shown here is derived from an EMBL/GenBank/DDBJ whole genome shotgun (WGS) entry which is preliminary data.</text>
</comment>
<evidence type="ECO:0000256" key="1">
    <source>
        <dbReference type="ARBA" id="ARBA00001539"/>
    </source>
</evidence>
<evidence type="ECO:0000256" key="6">
    <source>
        <dbReference type="ARBA" id="ARBA00023239"/>
    </source>
</evidence>
<dbReference type="AlphaFoldDB" id="A0A538TL74"/>
<dbReference type="EC" id="4.2.1.46" evidence="4 7"/>
<gene>
    <name evidence="9" type="primary">rfbB</name>
    <name evidence="9" type="ORF">E6K79_07785</name>
</gene>
<dbReference type="GO" id="GO:0008460">
    <property type="term" value="F:dTDP-glucose 4,6-dehydratase activity"/>
    <property type="evidence" value="ECO:0007669"/>
    <property type="project" value="UniProtKB-EC"/>
</dbReference>
<proteinExistence type="inferred from homology"/>
<dbReference type="InterPro" id="IPR016040">
    <property type="entry name" value="NAD(P)-bd_dom"/>
</dbReference>
<organism evidence="9 10">
    <name type="scientific">Eiseniibacteriota bacterium</name>
    <dbReference type="NCBI Taxonomy" id="2212470"/>
    <lineage>
        <taxon>Bacteria</taxon>
        <taxon>Candidatus Eiseniibacteriota</taxon>
    </lineage>
</organism>
<reference evidence="9 10" key="1">
    <citation type="journal article" date="2019" name="Nat. Microbiol.">
        <title>Mediterranean grassland soil C-N compound turnover is dependent on rainfall and depth, and is mediated by genomically divergent microorganisms.</title>
        <authorList>
            <person name="Diamond S."/>
            <person name="Andeer P.F."/>
            <person name="Li Z."/>
            <person name="Crits-Christoph A."/>
            <person name="Burstein D."/>
            <person name="Anantharaman K."/>
            <person name="Lane K.R."/>
            <person name="Thomas B.C."/>
            <person name="Pan C."/>
            <person name="Northen T.R."/>
            <person name="Banfield J.F."/>
        </authorList>
    </citation>
    <scope>NUCLEOTIDE SEQUENCE [LARGE SCALE GENOMIC DNA]</scope>
    <source>
        <strain evidence="9">WS_9</strain>
    </source>
</reference>
<comment type="cofactor">
    <cofactor evidence="2 7">
        <name>NAD(+)</name>
        <dbReference type="ChEBI" id="CHEBI:57540"/>
    </cofactor>
</comment>
<dbReference type="InterPro" id="IPR036291">
    <property type="entry name" value="NAD(P)-bd_dom_sf"/>
</dbReference>
<evidence type="ECO:0000256" key="7">
    <source>
        <dbReference type="RuleBase" id="RU004473"/>
    </source>
</evidence>
<evidence type="ECO:0000259" key="8">
    <source>
        <dbReference type="Pfam" id="PF16363"/>
    </source>
</evidence>
<evidence type="ECO:0000256" key="2">
    <source>
        <dbReference type="ARBA" id="ARBA00001911"/>
    </source>
</evidence>
<dbReference type="Gene3D" id="3.40.50.720">
    <property type="entry name" value="NAD(P)-binding Rossmann-like Domain"/>
    <property type="match status" value="1"/>
</dbReference>
<dbReference type="CDD" id="cd05246">
    <property type="entry name" value="dTDP_GD_SDR_e"/>
    <property type="match status" value="1"/>
</dbReference>
<keyword evidence="6 7" id="KW-0456">Lyase</keyword>